<dbReference type="PANTHER" id="PTHR33823:SF2">
    <property type="entry name" value="RNA POLYMERASE-BINDING TRANSCRIPTION FACTOR DKSA"/>
    <property type="match status" value="1"/>
</dbReference>
<dbReference type="PROSITE" id="PS51128">
    <property type="entry name" value="ZF_DKSA_2"/>
    <property type="match status" value="1"/>
</dbReference>
<sequence length="118" mass="13364">MNMTPVQLEHFRQLLEAQRQELLASKEAAKDSTKPVTLDQASVGRLSRMDAMQGQAMAIEAQRRREIQLQRIHSALARIQKDDYGLCTACEEEIAIRRLETDPAATLCIACAVRQEKR</sequence>
<dbReference type="Proteomes" id="UP000885986">
    <property type="component" value="Unassembled WGS sequence"/>
</dbReference>
<evidence type="ECO:0000256" key="4">
    <source>
        <dbReference type="PROSITE-ProRule" id="PRU00510"/>
    </source>
</evidence>
<dbReference type="PANTHER" id="PTHR33823">
    <property type="entry name" value="RNA POLYMERASE-BINDING TRANSCRIPTION FACTOR DKSA-RELATED"/>
    <property type="match status" value="1"/>
</dbReference>
<dbReference type="SUPFAM" id="SSF109635">
    <property type="entry name" value="DnaK suppressor protein DksA, alpha-hairpin domain"/>
    <property type="match status" value="1"/>
</dbReference>
<evidence type="ECO:0000256" key="3">
    <source>
        <dbReference type="ARBA" id="ARBA00022833"/>
    </source>
</evidence>
<dbReference type="AlphaFoldDB" id="A0A7C2XN68"/>
<feature type="zinc finger region" description="dksA C4-type" evidence="4">
    <location>
        <begin position="87"/>
        <end position="111"/>
    </location>
</feature>
<dbReference type="EMBL" id="DSDS01000156">
    <property type="protein sequence ID" value="HET98432.1"/>
    <property type="molecule type" value="Genomic_DNA"/>
</dbReference>
<protein>
    <submittedName>
        <fullName evidence="6">TraR/DksA family transcriptional regulator</fullName>
    </submittedName>
</protein>
<dbReference type="Gene3D" id="1.20.120.910">
    <property type="entry name" value="DksA, coiled-coil domain"/>
    <property type="match status" value="1"/>
</dbReference>
<dbReference type="Pfam" id="PF01258">
    <property type="entry name" value="zf-dskA_traR"/>
    <property type="match status" value="1"/>
</dbReference>
<feature type="domain" description="Zinc finger DksA/TraR C4-type" evidence="5">
    <location>
        <begin position="83"/>
        <end position="117"/>
    </location>
</feature>
<accession>A0A7C2XN68</accession>
<keyword evidence="3" id="KW-0862">Zinc</keyword>
<evidence type="ECO:0000259" key="5">
    <source>
        <dbReference type="Pfam" id="PF01258"/>
    </source>
</evidence>
<comment type="caution">
    <text evidence="6">The sequence shown here is derived from an EMBL/GenBank/DDBJ whole genome shotgun (WGS) entry which is preliminary data.</text>
</comment>
<reference evidence="6" key="1">
    <citation type="journal article" date="2020" name="mSystems">
        <title>Genome- and Community-Level Interaction Insights into Carbon Utilization and Element Cycling Functions of Hydrothermarchaeota in Hydrothermal Sediment.</title>
        <authorList>
            <person name="Zhou Z."/>
            <person name="Liu Y."/>
            <person name="Xu W."/>
            <person name="Pan J."/>
            <person name="Luo Z.H."/>
            <person name="Li M."/>
        </authorList>
    </citation>
    <scope>NUCLEOTIDE SEQUENCE [LARGE SCALE GENOMIC DNA]</scope>
    <source>
        <strain evidence="6">SpSt-1224</strain>
    </source>
</reference>
<keyword evidence="1" id="KW-0479">Metal-binding</keyword>
<name>A0A7C2XN68_9BACT</name>
<dbReference type="GO" id="GO:0008270">
    <property type="term" value="F:zinc ion binding"/>
    <property type="evidence" value="ECO:0007669"/>
    <property type="project" value="UniProtKB-KW"/>
</dbReference>
<dbReference type="InterPro" id="IPR000962">
    <property type="entry name" value="Znf_DskA_TraR"/>
</dbReference>
<keyword evidence="2" id="KW-0863">Zinc-finger</keyword>
<organism evidence="6">
    <name type="scientific">Desulfurivibrio alkaliphilus</name>
    <dbReference type="NCBI Taxonomy" id="427923"/>
    <lineage>
        <taxon>Bacteria</taxon>
        <taxon>Pseudomonadati</taxon>
        <taxon>Thermodesulfobacteriota</taxon>
        <taxon>Desulfobulbia</taxon>
        <taxon>Desulfobulbales</taxon>
        <taxon>Desulfobulbaceae</taxon>
        <taxon>Desulfurivibrio</taxon>
    </lineage>
</organism>
<evidence type="ECO:0000256" key="2">
    <source>
        <dbReference type="ARBA" id="ARBA00022771"/>
    </source>
</evidence>
<dbReference type="SUPFAM" id="SSF57716">
    <property type="entry name" value="Glucocorticoid receptor-like (DNA-binding domain)"/>
    <property type="match status" value="1"/>
</dbReference>
<evidence type="ECO:0000313" key="6">
    <source>
        <dbReference type="EMBL" id="HET98432.1"/>
    </source>
</evidence>
<evidence type="ECO:0000256" key="1">
    <source>
        <dbReference type="ARBA" id="ARBA00022723"/>
    </source>
</evidence>
<dbReference type="InterPro" id="IPR037187">
    <property type="entry name" value="DnaK_N"/>
</dbReference>
<gene>
    <name evidence="6" type="ORF">ENN98_07045</name>
</gene>
<proteinExistence type="predicted"/>